<dbReference type="PANTHER" id="PTHR11863">
    <property type="entry name" value="STEROL DESATURASE"/>
    <property type="match status" value="1"/>
</dbReference>
<evidence type="ECO:0000313" key="7">
    <source>
        <dbReference type="EMBL" id="QGA64941.1"/>
    </source>
</evidence>
<evidence type="ECO:0000256" key="2">
    <source>
        <dbReference type="ARBA" id="ARBA00022692"/>
    </source>
</evidence>
<evidence type="ECO:0000256" key="3">
    <source>
        <dbReference type="ARBA" id="ARBA00022989"/>
    </source>
</evidence>
<evidence type="ECO:0000256" key="4">
    <source>
        <dbReference type="ARBA" id="ARBA00023136"/>
    </source>
</evidence>
<protein>
    <submittedName>
        <fullName evidence="7">Sterol desaturase family protein</fullName>
    </submittedName>
</protein>
<dbReference type="GO" id="GO:0008610">
    <property type="term" value="P:lipid biosynthetic process"/>
    <property type="evidence" value="ECO:0007669"/>
    <property type="project" value="InterPro"/>
</dbReference>
<dbReference type="GO" id="GO:0005506">
    <property type="term" value="F:iron ion binding"/>
    <property type="evidence" value="ECO:0007669"/>
    <property type="project" value="InterPro"/>
</dbReference>
<evidence type="ECO:0000259" key="6">
    <source>
        <dbReference type="Pfam" id="PF04116"/>
    </source>
</evidence>
<dbReference type="Pfam" id="PF04116">
    <property type="entry name" value="FA_hydroxylase"/>
    <property type="match status" value="1"/>
</dbReference>
<dbReference type="GO" id="GO:0016491">
    <property type="term" value="F:oxidoreductase activity"/>
    <property type="evidence" value="ECO:0007669"/>
    <property type="project" value="InterPro"/>
</dbReference>
<feature type="domain" description="Fatty acid hydroxylase" evidence="6">
    <location>
        <begin position="93"/>
        <end position="229"/>
    </location>
</feature>
<keyword evidence="2 5" id="KW-0812">Transmembrane</keyword>
<comment type="subcellular location">
    <subcellularLocation>
        <location evidence="1">Membrane</location>
    </subcellularLocation>
</comment>
<reference evidence="7 8" key="1">
    <citation type="submission" date="2019-10" db="EMBL/GenBank/DDBJ databases">
        <title>Vibrio sp. nov., isolated from Coralline algae surface.</title>
        <authorList>
            <person name="Geng Y."/>
            <person name="Zhang X."/>
        </authorList>
    </citation>
    <scope>NUCLEOTIDE SEQUENCE [LARGE SCALE GENOMIC DNA]</scope>
    <source>
        <strain evidence="7 8">SM1977</strain>
    </source>
</reference>
<dbReference type="EMBL" id="CP045699">
    <property type="protein sequence ID" value="QGA64941.1"/>
    <property type="molecule type" value="Genomic_DNA"/>
</dbReference>
<dbReference type="Proteomes" id="UP000348942">
    <property type="component" value="Chromosome 1"/>
</dbReference>
<proteinExistence type="predicted"/>
<dbReference type="InterPro" id="IPR006694">
    <property type="entry name" value="Fatty_acid_hydroxylase"/>
</dbReference>
<dbReference type="InterPro" id="IPR050307">
    <property type="entry name" value="Sterol_Desaturase_Related"/>
</dbReference>
<keyword evidence="8" id="KW-1185">Reference proteome</keyword>
<sequence>MTDFMTNNQTLIRLVCFILVLLVMAVWEIQRPRKALTQPKNFRWLNNLGFVALNGALLPFTLPFLAMGVAFTATQHQWGLLHWLKLPSPIEVLISIVLLDGIIYWQHRLFHQIPLLWRLHRVHHSDQDIDATTGSRFHFIEIWLSMWVKIAAIVILGISPIAVLLFEVILNASAMFNHSNVRLNLKFDALLRKFVVTPDMHRIHHSVHLNETNSNYGFCLSIWDRCFGSYIAEPKDGHRDMKIGLGIFRQPQEQGLLKMLTQPFRKDESHQK</sequence>
<feature type="transmembrane region" description="Helical" evidence="5">
    <location>
        <begin position="12"/>
        <end position="29"/>
    </location>
</feature>
<name>A0A5Q0TDZ9_9VIBR</name>
<evidence type="ECO:0000256" key="5">
    <source>
        <dbReference type="SAM" id="Phobius"/>
    </source>
</evidence>
<evidence type="ECO:0000313" key="8">
    <source>
        <dbReference type="Proteomes" id="UP000348942"/>
    </source>
</evidence>
<accession>A0A5Q0TDZ9</accession>
<gene>
    <name evidence="7" type="ORF">GFB47_05660</name>
</gene>
<keyword evidence="3 5" id="KW-1133">Transmembrane helix</keyword>
<dbReference type="GO" id="GO:0016020">
    <property type="term" value="C:membrane"/>
    <property type="evidence" value="ECO:0007669"/>
    <property type="project" value="UniProtKB-SubCell"/>
</dbReference>
<feature type="transmembrane region" description="Helical" evidence="5">
    <location>
        <begin position="146"/>
        <end position="170"/>
    </location>
</feature>
<dbReference type="AlphaFoldDB" id="A0A5Q0TDZ9"/>
<evidence type="ECO:0000256" key="1">
    <source>
        <dbReference type="ARBA" id="ARBA00004370"/>
    </source>
</evidence>
<feature type="transmembrane region" description="Helical" evidence="5">
    <location>
        <begin position="50"/>
        <end position="74"/>
    </location>
</feature>
<keyword evidence="4 5" id="KW-0472">Membrane</keyword>
<organism evidence="7 8">
    <name type="scientific">Vibrio algicola</name>
    <dbReference type="NCBI Taxonomy" id="2662262"/>
    <lineage>
        <taxon>Bacteria</taxon>
        <taxon>Pseudomonadati</taxon>
        <taxon>Pseudomonadota</taxon>
        <taxon>Gammaproteobacteria</taxon>
        <taxon>Vibrionales</taxon>
        <taxon>Vibrionaceae</taxon>
        <taxon>Vibrio</taxon>
    </lineage>
</organism>